<dbReference type="InterPro" id="IPR036134">
    <property type="entry name" value="Crypto/Photolyase_FAD-like_sf"/>
</dbReference>
<dbReference type="PROSITE" id="PS00394">
    <property type="entry name" value="DNA_PHOTOLYASES_1_1"/>
    <property type="match status" value="1"/>
</dbReference>
<evidence type="ECO:0000313" key="9">
    <source>
        <dbReference type="EMBL" id="MBT1695811.1"/>
    </source>
</evidence>
<protein>
    <submittedName>
        <fullName evidence="9">DNA photolyase family protein</fullName>
    </submittedName>
</protein>
<dbReference type="GO" id="GO:0009416">
    <property type="term" value="P:response to light stimulus"/>
    <property type="evidence" value="ECO:0007669"/>
    <property type="project" value="TreeGrafter"/>
</dbReference>
<dbReference type="Proteomes" id="UP001319200">
    <property type="component" value="Unassembled WGS sequence"/>
</dbReference>
<dbReference type="GO" id="GO:0006950">
    <property type="term" value="P:response to stress"/>
    <property type="evidence" value="ECO:0007669"/>
    <property type="project" value="UniProtKB-ARBA"/>
</dbReference>
<keyword evidence="2 5" id="KW-0285">Flavoprotein</keyword>
<feature type="binding site" evidence="5">
    <location>
        <begin position="266"/>
        <end position="273"/>
    </location>
    <ligand>
        <name>FAD</name>
        <dbReference type="ChEBI" id="CHEBI:57692"/>
    </ligand>
</feature>
<feature type="site" description="Electron transfer via tryptophanyl radical" evidence="6">
    <location>
        <position position="350"/>
    </location>
</feature>
<evidence type="ECO:0000256" key="7">
    <source>
        <dbReference type="RuleBase" id="RU004182"/>
    </source>
</evidence>
<feature type="binding site" evidence="5">
    <location>
        <begin position="235"/>
        <end position="239"/>
    </location>
    <ligand>
        <name>FAD</name>
        <dbReference type="ChEBI" id="CHEBI:57692"/>
    </ligand>
</feature>
<dbReference type="Gene3D" id="3.40.50.620">
    <property type="entry name" value="HUPs"/>
    <property type="match status" value="1"/>
</dbReference>
<dbReference type="InterPro" id="IPR018394">
    <property type="entry name" value="DNA_photolyase_1_CS_C"/>
</dbReference>
<dbReference type="InterPro" id="IPR014729">
    <property type="entry name" value="Rossmann-like_a/b/a_fold"/>
</dbReference>
<dbReference type="GO" id="GO:0003677">
    <property type="term" value="F:DNA binding"/>
    <property type="evidence" value="ECO:0007669"/>
    <property type="project" value="TreeGrafter"/>
</dbReference>
<feature type="binding site" evidence="5">
    <location>
        <position position="263"/>
    </location>
    <ligand>
        <name>FAD</name>
        <dbReference type="ChEBI" id="CHEBI:57692"/>
    </ligand>
</feature>
<evidence type="ECO:0000256" key="5">
    <source>
        <dbReference type="PIRSR" id="PIRSR602081-1"/>
    </source>
</evidence>
<dbReference type="AlphaFoldDB" id="A0AAP2GH95"/>
<feature type="site" description="Electron transfer via tryptophanyl radical" evidence="6">
    <location>
        <position position="297"/>
    </location>
</feature>
<evidence type="ECO:0000259" key="8">
    <source>
        <dbReference type="PROSITE" id="PS51645"/>
    </source>
</evidence>
<evidence type="ECO:0000313" key="10">
    <source>
        <dbReference type="Proteomes" id="UP001319200"/>
    </source>
</evidence>
<dbReference type="PANTHER" id="PTHR11455:SF9">
    <property type="entry name" value="CRYPTOCHROME CIRCADIAN CLOCK 5 ISOFORM X1"/>
    <property type="match status" value="1"/>
</dbReference>
<comment type="cofactor">
    <cofactor evidence="1">
        <name>(6R)-5,10-methylene-5,6,7,8-tetrahydrofolate</name>
        <dbReference type="ChEBI" id="CHEBI:15636"/>
    </cofactor>
</comment>
<dbReference type="GO" id="GO:0071949">
    <property type="term" value="F:FAD binding"/>
    <property type="evidence" value="ECO:0007669"/>
    <property type="project" value="TreeGrafter"/>
</dbReference>
<dbReference type="GO" id="GO:0006139">
    <property type="term" value="P:nucleobase-containing compound metabolic process"/>
    <property type="evidence" value="ECO:0007669"/>
    <property type="project" value="UniProtKB-ARBA"/>
</dbReference>
<feature type="site" description="Electron transfer via tryptophanyl radical" evidence="6">
    <location>
        <position position="373"/>
    </location>
</feature>
<evidence type="ECO:0000256" key="2">
    <source>
        <dbReference type="ARBA" id="ARBA00022630"/>
    </source>
</evidence>
<dbReference type="EMBL" id="JAHESF010000002">
    <property type="protein sequence ID" value="MBT1695811.1"/>
    <property type="molecule type" value="Genomic_DNA"/>
</dbReference>
<dbReference type="InterPro" id="IPR006050">
    <property type="entry name" value="DNA_photolyase_N"/>
</dbReference>
<keyword evidence="4 7" id="KW-0157">Chromophore</keyword>
<dbReference type="PROSITE" id="PS51645">
    <property type="entry name" value="PHR_CRY_ALPHA_BETA"/>
    <property type="match status" value="1"/>
</dbReference>
<dbReference type="InterPro" id="IPR036155">
    <property type="entry name" value="Crypto/Photolyase_N_sf"/>
</dbReference>
<evidence type="ECO:0000256" key="1">
    <source>
        <dbReference type="ARBA" id="ARBA00001932"/>
    </source>
</evidence>
<keyword evidence="3 5" id="KW-0274">FAD</keyword>
<dbReference type="Pfam" id="PF00875">
    <property type="entry name" value="DNA_photolyase"/>
    <property type="match status" value="1"/>
</dbReference>
<dbReference type="SUPFAM" id="SSF52425">
    <property type="entry name" value="Cryptochrome/photolyase, N-terminal domain"/>
    <property type="match status" value="1"/>
</dbReference>
<dbReference type="SUPFAM" id="SSF48173">
    <property type="entry name" value="Cryptochrome/photolyase FAD-binding domain"/>
    <property type="match status" value="1"/>
</dbReference>
<organism evidence="9 10">
    <name type="scientific">Chryseosolibacter histidini</name>
    <dbReference type="NCBI Taxonomy" id="2782349"/>
    <lineage>
        <taxon>Bacteria</taxon>
        <taxon>Pseudomonadati</taxon>
        <taxon>Bacteroidota</taxon>
        <taxon>Cytophagia</taxon>
        <taxon>Cytophagales</taxon>
        <taxon>Chryseotaleaceae</taxon>
        <taxon>Chryseosolibacter</taxon>
    </lineage>
</organism>
<sequence length="442" mass="51454">MKLFTITSAKNRVDRKTTLFWFRRDLRLNDNAGLYHALRENEDVLSVFIFDTVILNKLENKTDRRIGFILSALRTLKQQLEDAGSTLLVVHADPVDFFKSVRPHAVYTNHDYEPYARQRDENVTKTLSDKGSVLRTYKDQVIFEKSEVVKSDGEPYTVFTPYSRKWKASVNKSDLKGYAVTKYLHHLSKRDPLPFPTAKDIGFEETDNGIAERTIKLPVIRNYHRTRDFPAVQGTSRLSVHLRFGTVSIRRLVQIAYANNETWLNELIWREFYQMILWHFPRVEHGAFKPAYDRMRWRNDVHEFEAWCSGQTGYPIVDAGMRELNATGFMHNRVRMIVASFLTKHLLIDWRWGEAYFASKLLDYDLAANNGGWQWAAGSGCDTAPYFRVFNPALQAQKFDPELKYIRGWIPELDTPDYPKPMVAHAEARERALKQYAAALNN</sequence>
<proteinExistence type="inferred from homology"/>
<keyword evidence="10" id="KW-1185">Reference proteome</keyword>
<comment type="similarity">
    <text evidence="7">Belongs to the DNA photolyase family.</text>
</comment>
<evidence type="ECO:0000256" key="3">
    <source>
        <dbReference type="ARBA" id="ARBA00022827"/>
    </source>
</evidence>
<feature type="binding site" evidence="5">
    <location>
        <begin position="363"/>
        <end position="365"/>
    </location>
    <ligand>
        <name>FAD</name>
        <dbReference type="ChEBI" id="CHEBI:57692"/>
    </ligand>
</feature>
<dbReference type="PRINTS" id="PR00147">
    <property type="entry name" value="DNAPHOTLYASE"/>
</dbReference>
<comment type="cofactor">
    <cofactor evidence="5">
        <name>FAD</name>
        <dbReference type="ChEBI" id="CHEBI:57692"/>
    </cofactor>
    <text evidence="5">Binds 1 FAD per subunit.</text>
</comment>
<dbReference type="Pfam" id="PF03441">
    <property type="entry name" value="FAD_binding_7"/>
    <property type="match status" value="1"/>
</dbReference>
<name>A0AAP2GH95_9BACT</name>
<dbReference type="GO" id="GO:0003904">
    <property type="term" value="F:deoxyribodipyrimidine photo-lyase activity"/>
    <property type="evidence" value="ECO:0007669"/>
    <property type="project" value="TreeGrafter"/>
</dbReference>
<dbReference type="RefSeq" id="WP_254160501.1">
    <property type="nucleotide sequence ID" value="NZ_JAHESF010000002.1"/>
</dbReference>
<reference evidence="9 10" key="1">
    <citation type="submission" date="2021-05" db="EMBL/GenBank/DDBJ databases">
        <title>A Polyphasic approach of four new species of the genus Ohtaekwangia: Ohtaekwangia histidinii sp. nov., Ohtaekwangia cretensis sp. nov., Ohtaekwangia indiensis sp. nov., Ohtaekwangia reichenbachii sp. nov. from diverse environment.</title>
        <authorList>
            <person name="Octaviana S."/>
        </authorList>
    </citation>
    <scope>NUCLEOTIDE SEQUENCE [LARGE SCALE GENOMIC DNA]</scope>
    <source>
        <strain evidence="9 10">PWU4</strain>
    </source>
</reference>
<dbReference type="InterPro" id="IPR005101">
    <property type="entry name" value="Cryptochr/Photolyase_FAD-bd"/>
</dbReference>
<dbReference type="InterPro" id="IPR002081">
    <property type="entry name" value="Cryptochrome/DNA_photolyase_1"/>
</dbReference>
<feature type="binding site" evidence="5">
    <location>
        <position position="223"/>
    </location>
    <ligand>
        <name>FAD</name>
        <dbReference type="ChEBI" id="CHEBI:57692"/>
    </ligand>
</feature>
<dbReference type="Gene3D" id="1.25.40.80">
    <property type="match status" value="1"/>
</dbReference>
<gene>
    <name evidence="9" type="ORF">KK083_02905</name>
</gene>
<dbReference type="PROSITE" id="PS00691">
    <property type="entry name" value="DNA_PHOTOLYASES_1_2"/>
    <property type="match status" value="1"/>
</dbReference>
<evidence type="ECO:0000256" key="4">
    <source>
        <dbReference type="ARBA" id="ARBA00022991"/>
    </source>
</evidence>
<evidence type="ECO:0000256" key="6">
    <source>
        <dbReference type="PIRSR" id="PIRSR602081-2"/>
    </source>
</evidence>
<feature type="domain" description="Photolyase/cryptochrome alpha/beta" evidence="8">
    <location>
        <begin position="16"/>
        <end position="142"/>
    </location>
</feature>
<dbReference type="Gene3D" id="1.10.579.10">
    <property type="entry name" value="DNA Cyclobutane Dipyrimidine Photolyase, subunit A, domain 3"/>
    <property type="match status" value="1"/>
</dbReference>
<accession>A0AAP2GH95</accession>
<comment type="caution">
    <text evidence="9">The sequence shown here is derived from an EMBL/GenBank/DDBJ whole genome shotgun (WGS) entry which is preliminary data.</text>
</comment>
<dbReference type="PANTHER" id="PTHR11455">
    <property type="entry name" value="CRYPTOCHROME"/>
    <property type="match status" value="1"/>
</dbReference>